<reference evidence="1 2" key="1">
    <citation type="submission" date="2019-06" db="EMBL/GenBank/DDBJ databases">
        <title>Sequencing the genomes of 1000 actinobacteria strains.</title>
        <authorList>
            <person name="Klenk H.-P."/>
        </authorList>
    </citation>
    <scope>NUCLEOTIDE SEQUENCE [LARGE SCALE GENOMIC DNA]</scope>
    <source>
        <strain evidence="1 2">DSM 8251</strain>
    </source>
</reference>
<keyword evidence="2" id="KW-1185">Reference proteome</keyword>
<sequence length="379" mass="40667">MPWPTPIPTDPLIPTPGRTIADLVPAVLERQGVVEMRDRGASNLGLPEGERWVILLVDGLGRELLDRHAEDAPFLAGATELGGLTSCVPSTTAVSLTSLGTGVPPARHGIVGYTFWMPGVGSDGDVFHPLPWRPERPVDVVQPIRPMFEEHDGVQVSLADFVGTGLTSASLGRGGFVPVDELDGEGRIAAVTETAASHPLVYTYERRLDMAGHVHGCRSQTWLEVLQEIDAWVARLRAALPDGTRLIVTGDHGMVDVPGRNQLFVSEEPELADGVTRIFGEPRFVHVHTPDPDGVVSRWANVLGDHAWVRTFDAATADGWFGDPDLVNGGPLSERAGDVVVAMRTDWAVLARPGLAMGELVGHHGSLTPAEMRIPLIVS</sequence>
<dbReference type="InterPro" id="IPR002591">
    <property type="entry name" value="Phosphodiest/P_Trfase"/>
</dbReference>
<dbReference type="Proteomes" id="UP000316196">
    <property type="component" value="Unassembled WGS sequence"/>
</dbReference>
<dbReference type="EMBL" id="VFOR01000001">
    <property type="protein sequence ID" value="TQL62623.1"/>
    <property type="molecule type" value="Genomic_DNA"/>
</dbReference>
<dbReference type="AlphaFoldDB" id="A0A542ZQJ1"/>
<gene>
    <name evidence="1" type="ORF">FB460_0407</name>
</gene>
<evidence type="ECO:0000313" key="2">
    <source>
        <dbReference type="Proteomes" id="UP000316196"/>
    </source>
</evidence>
<dbReference type="PANTHER" id="PTHR10151">
    <property type="entry name" value="ECTONUCLEOTIDE PYROPHOSPHATASE/PHOSPHODIESTERASE"/>
    <property type="match status" value="1"/>
</dbReference>
<dbReference type="OrthoDB" id="9779267at2"/>
<organism evidence="1 2">
    <name type="scientific">Propioniferax innocua</name>
    <dbReference type="NCBI Taxonomy" id="1753"/>
    <lineage>
        <taxon>Bacteria</taxon>
        <taxon>Bacillati</taxon>
        <taxon>Actinomycetota</taxon>
        <taxon>Actinomycetes</taxon>
        <taxon>Propionibacteriales</taxon>
        <taxon>Propionibacteriaceae</taxon>
        <taxon>Propioniferax</taxon>
    </lineage>
</organism>
<evidence type="ECO:0000313" key="1">
    <source>
        <dbReference type="EMBL" id="TQL62623.1"/>
    </source>
</evidence>
<dbReference type="Gene3D" id="3.40.720.10">
    <property type="entry name" value="Alkaline Phosphatase, subunit A"/>
    <property type="match status" value="1"/>
</dbReference>
<dbReference type="PANTHER" id="PTHR10151:SF120">
    <property type="entry name" value="BIS(5'-ADENOSYL)-TRIPHOSPHATASE"/>
    <property type="match status" value="1"/>
</dbReference>
<dbReference type="SUPFAM" id="SSF53649">
    <property type="entry name" value="Alkaline phosphatase-like"/>
    <property type="match status" value="1"/>
</dbReference>
<dbReference type="Pfam" id="PF01663">
    <property type="entry name" value="Phosphodiest"/>
    <property type="match status" value="1"/>
</dbReference>
<dbReference type="GO" id="GO:0016787">
    <property type="term" value="F:hydrolase activity"/>
    <property type="evidence" value="ECO:0007669"/>
    <property type="project" value="UniProtKB-ARBA"/>
</dbReference>
<dbReference type="InterPro" id="IPR017850">
    <property type="entry name" value="Alkaline_phosphatase_core_sf"/>
</dbReference>
<proteinExistence type="predicted"/>
<name>A0A542ZQJ1_9ACTN</name>
<dbReference type="RefSeq" id="WP_142092441.1">
    <property type="nucleotide sequence ID" value="NZ_BAAAMD010000001.1"/>
</dbReference>
<protein>
    <submittedName>
        <fullName evidence="1">Type I phosphodiesterase/nucleotide pyrophosphatase</fullName>
    </submittedName>
</protein>
<accession>A0A542ZQJ1</accession>
<comment type="caution">
    <text evidence="1">The sequence shown here is derived from an EMBL/GenBank/DDBJ whole genome shotgun (WGS) entry which is preliminary data.</text>
</comment>